<protein>
    <submittedName>
        <fullName evidence="2">DUF397 domain-containing protein</fullName>
    </submittedName>
</protein>
<sequence>MMPPSSIRWRKSSYSNGMGGECLELAAFAGAIAIRDSKVAEGPQLMLSTAAWQGFVRSLPSGNQESIS</sequence>
<feature type="domain" description="DUF397" evidence="1">
    <location>
        <begin position="8"/>
        <end position="58"/>
    </location>
</feature>
<name>A0A3Q9EMZ1_9ACTN</name>
<evidence type="ECO:0000313" key="3">
    <source>
        <dbReference type="Proteomes" id="UP000280298"/>
    </source>
</evidence>
<reference evidence="2 3" key="1">
    <citation type="journal article" date="2019" name="Int. J. Syst. Evol. Microbiol.">
        <title>Streptomyces cyaneochromogenes sp. nov., a blue pigment-producing actinomycete from manganese-contaminated soil.</title>
        <authorList>
            <person name="Tang X."/>
            <person name="Zhao J."/>
            <person name="Li K."/>
            <person name="Chen Z."/>
            <person name="Sun Y."/>
            <person name="Gao J."/>
        </authorList>
    </citation>
    <scope>NUCLEOTIDE SEQUENCE [LARGE SCALE GENOMIC DNA]</scope>
    <source>
        <strain evidence="2 3">MK-45</strain>
    </source>
</reference>
<accession>A0A3Q9EMZ1</accession>
<organism evidence="2 3">
    <name type="scientific">Streptomyces cyaneochromogenes</name>
    <dbReference type="NCBI Taxonomy" id="2496836"/>
    <lineage>
        <taxon>Bacteria</taxon>
        <taxon>Bacillati</taxon>
        <taxon>Actinomycetota</taxon>
        <taxon>Actinomycetes</taxon>
        <taxon>Kitasatosporales</taxon>
        <taxon>Streptomycetaceae</taxon>
        <taxon>Streptomyces</taxon>
    </lineage>
</organism>
<dbReference type="EMBL" id="CP034539">
    <property type="protein sequence ID" value="AZQ35019.1"/>
    <property type="molecule type" value="Genomic_DNA"/>
</dbReference>
<evidence type="ECO:0000259" key="1">
    <source>
        <dbReference type="Pfam" id="PF04149"/>
    </source>
</evidence>
<gene>
    <name evidence="2" type="ORF">EJ357_17235</name>
</gene>
<dbReference type="Pfam" id="PF04149">
    <property type="entry name" value="DUF397"/>
    <property type="match status" value="1"/>
</dbReference>
<dbReference type="InterPro" id="IPR007278">
    <property type="entry name" value="DUF397"/>
</dbReference>
<dbReference type="OrthoDB" id="4323652at2"/>
<keyword evidence="3" id="KW-1185">Reference proteome</keyword>
<dbReference type="Proteomes" id="UP000280298">
    <property type="component" value="Chromosome"/>
</dbReference>
<dbReference type="AlphaFoldDB" id="A0A3Q9EMZ1"/>
<evidence type="ECO:0000313" key="2">
    <source>
        <dbReference type="EMBL" id="AZQ35019.1"/>
    </source>
</evidence>
<proteinExistence type="predicted"/>
<dbReference type="KEGG" id="scya:EJ357_17235"/>